<dbReference type="RefSeq" id="WP_231715727.1">
    <property type="nucleotide sequence ID" value="NZ_AP021875.1"/>
</dbReference>
<accession>A0A5K7Z2W9</accession>
<evidence type="ECO:0000256" key="3">
    <source>
        <dbReference type="ARBA" id="ARBA00022605"/>
    </source>
</evidence>
<name>A0A5K7Z2W9_9BACT</name>
<keyword evidence="5 8" id="KW-0822">Tryptophan biosynthesis</keyword>
<dbReference type="EMBL" id="AP021875">
    <property type="protein sequence ID" value="BBO75055.1"/>
    <property type="molecule type" value="Genomic_DNA"/>
</dbReference>
<comment type="pathway">
    <text evidence="2 8">Amino-acid biosynthesis; L-tryptophan biosynthesis; L-tryptophan from chorismate: step 4/5.</text>
</comment>
<proteinExistence type="inferred from homology"/>
<dbReference type="UniPathway" id="UPA00035">
    <property type="reaction ID" value="UER00043"/>
</dbReference>
<dbReference type="Proteomes" id="UP000427769">
    <property type="component" value="Chromosome"/>
</dbReference>
<dbReference type="InterPro" id="IPR013798">
    <property type="entry name" value="Indole-3-glycerol_P_synth_dom"/>
</dbReference>
<dbReference type="PROSITE" id="PS00614">
    <property type="entry name" value="IGPS"/>
    <property type="match status" value="1"/>
</dbReference>
<dbReference type="InterPro" id="IPR045186">
    <property type="entry name" value="Indole-3-glycerol_P_synth"/>
</dbReference>
<dbReference type="AlphaFoldDB" id="A0A5K7Z2W9"/>
<evidence type="ECO:0000256" key="8">
    <source>
        <dbReference type="HAMAP-Rule" id="MF_00134"/>
    </source>
</evidence>
<organism evidence="10 11">
    <name type="scientific">Desulfosarcina widdelii</name>
    <dbReference type="NCBI Taxonomy" id="947919"/>
    <lineage>
        <taxon>Bacteria</taxon>
        <taxon>Pseudomonadati</taxon>
        <taxon>Thermodesulfobacteriota</taxon>
        <taxon>Desulfobacteria</taxon>
        <taxon>Desulfobacterales</taxon>
        <taxon>Desulfosarcinaceae</taxon>
        <taxon>Desulfosarcina</taxon>
    </lineage>
</organism>
<evidence type="ECO:0000256" key="6">
    <source>
        <dbReference type="ARBA" id="ARBA00023141"/>
    </source>
</evidence>
<sequence length="267" mass="29130">MVTDFLNRIIEQKGQDIARARKVVVEARLEEVARQRKDFRSLYEALSRKGAAVNIIAEIKRASPSKGDIRADLDAAGAARQYEKGGAAAVSVLTDATFFKGHLDDLRAARSACGLPVLRKEFIISRYQVYEAAAAGADAILLIVRILSREKLDQLYALCRELGMDALVEIHTPEEARIVAASDVRLVGINNRNLNSFETDIAVAMELVSQLGPGQLPVAASGISEPDDVRRNLSFGIRNFLVGESIVRAEDSARFIEELKAAGTHSN</sequence>
<keyword evidence="11" id="KW-1185">Reference proteome</keyword>
<dbReference type="HAMAP" id="MF_00134_B">
    <property type="entry name" value="IGPS_B"/>
    <property type="match status" value="1"/>
</dbReference>
<comment type="similarity">
    <text evidence="8">Belongs to the TrpC family.</text>
</comment>
<dbReference type="GO" id="GO:0000162">
    <property type="term" value="P:L-tryptophan biosynthetic process"/>
    <property type="evidence" value="ECO:0007669"/>
    <property type="project" value="UniProtKB-UniRule"/>
</dbReference>
<dbReference type="GO" id="GO:0004640">
    <property type="term" value="F:phosphoribosylanthranilate isomerase activity"/>
    <property type="evidence" value="ECO:0007669"/>
    <property type="project" value="TreeGrafter"/>
</dbReference>
<dbReference type="GO" id="GO:0004425">
    <property type="term" value="F:indole-3-glycerol-phosphate synthase activity"/>
    <property type="evidence" value="ECO:0007669"/>
    <property type="project" value="UniProtKB-UniRule"/>
</dbReference>
<feature type="domain" description="Indole-3-glycerol phosphate synthase" evidence="9">
    <location>
        <begin position="6"/>
        <end position="259"/>
    </location>
</feature>
<keyword evidence="4 8" id="KW-0210">Decarboxylase</keyword>
<evidence type="ECO:0000256" key="4">
    <source>
        <dbReference type="ARBA" id="ARBA00022793"/>
    </source>
</evidence>
<comment type="catalytic activity">
    <reaction evidence="1 8">
        <text>1-(2-carboxyphenylamino)-1-deoxy-D-ribulose 5-phosphate + H(+) = (1S,2R)-1-C-(indol-3-yl)glycerol 3-phosphate + CO2 + H2O</text>
        <dbReference type="Rhea" id="RHEA:23476"/>
        <dbReference type="ChEBI" id="CHEBI:15377"/>
        <dbReference type="ChEBI" id="CHEBI:15378"/>
        <dbReference type="ChEBI" id="CHEBI:16526"/>
        <dbReference type="ChEBI" id="CHEBI:58613"/>
        <dbReference type="ChEBI" id="CHEBI:58866"/>
        <dbReference type="EC" id="4.1.1.48"/>
    </reaction>
</comment>
<dbReference type="InterPro" id="IPR001468">
    <property type="entry name" value="Indole-3-GlycerolPSynthase_CS"/>
</dbReference>
<dbReference type="InterPro" id="IPR011060">
    <property type="entry name" value="RibuloseP-bd_barrel"/>
</dbReference>
<dbReference type="Pfam" id="PF00218">
    <property type="entry name" value="IGPS"/>
    <property type="match status" value="1"/>
</dbReference>
<evidence type="ECO:0000256" key="1">
    <source>
        <dbReference type="ARBA" id="ARBA00001633"/>
    </source>
</evidence>
<evidence type="ECO:0000259" key="9">
    <source>
        <dbReference type="Pfam" id="PF00218"/>
    </source>
</evidence>
<protein>
    <recommendedName>
        <fullName evidence="8">Indole-3-glycerol phosphate synthase</fullName>
        <shortName evidence="8">IGPS</shortName>
        <ecNumber evidence="8">4.1.1.48</ecNumber>
    </recommendedName>
</protein>
<dbReference type="KEGG" id="dwd:DSCW_24720"/>
<evidence type="ECO:0000313" key="10">
    <source>
        <dbReference type="EMBL" id="BBO75055.1"/>
    </source>
</evidence>
<keyword evidence="6 8" id="KW-0057">Aromatic amino acid biosynthesis</keyword>
<dbReference type="PANTHER" id="PTHR22854:SF2">
    <property type="entry name" value="INDOLE-3-GLYCEROL-PHOSPHATE SYNTHASE"/>
    <property type="match status" value="1"/>
</dbReference>
<dbReference type="CDD" id="cd00331">
    <property type="entry name" value="IGPS"/>
    <property type="match status" value="1"/>
</dbReference>
<evidence type="ECO:0000313" key="11">
    <source>
        <dbReference type="Proteomes" id="UP000427769"/>
    </source>
</evidence>
<dbReference type="SUPFAM" id="SSF51366">
    <property type="entry name" value="Ribulose-phoshate binding barrel"/>
    <property type="match status" value="1"/>
</dbReference>
<evidence type="ECO:0000256" key="7">
    <source>
        <dbReference type="ARBA" id="ARBA00023239"/>
    </source>
</evidence>
<gene>
    <name evidence="8 10" type="primary">trpC</name>
    <name evidence="10" type="ORF">DSCW_24720</name>
</gene>
<keyword evidence="3 8" id="KW-0028">Amino-acid biosynthesis</keyword>
<dbReference type="Gene3D" id="3.20.20.70">
    <property type="entry name" value="Aldolase class I"/>
    <property type="match status" value="1"/>
</dbReference>
<evidence type="ECO:0000256" key="2">
    <source>
        <dbReference type="ARBA" id="ARBA00004696"/>
    </source>
</evidence>
<dbReference type="FunFam" id="3.20.20.70:FF:000024">
    <property type="entry name" value="Indole-3-glycerol phosphate synthase"/>
    <property type="match status" value="1"/>
</dbReference>
<dbReference type="EC" id="4.1.1.48" evidence="8"/>
<dbReference type="InterPro" id="IPR013785">
    <property type="entry name" value="Aldolase_TIM"/>
</dbReference>
<reference evidence="10 11" key="1">
    <citation type="submission" date="2019-11" db="EMBL/GenBank/DDBJ databases">
        <title>Comparative genomics of hydrocarbon-degrading Desulfosarcina strains.</title>
        <authorList>
            <person name="Watanabe M."/>
            <person name="Kojima H."/>
            <person name="Fukui M."/>
        </authorList>
    </citation>
    <scope>NUCLEOTIDE SEQUENCE [LARGE SCALE GENOMIC DNA]</scope>
    <source>
        <strain evidence="10 11">PP31</strain>
    </source>
</reference>
<dbReference type="NCBIfam" id="NF001377">
    <property type="entry name" value="PRK00278.2-4"/>
    <property type="match status" value="1"/>
</dbReference>
<dbReference type="PANTHER" id="PTHR22854">
    <property type="entry name" value="TRYPTOPHAN BIOSYNTHESIS PROTEIN"/>
    <property type="match status" value="1"/>
</dbReference>
<keyword evidence="7 8" id="KW-0456">Lyase</keyword>
<evidence type="ECO:0000256" key="5">
    <source>
        <dbReference type="ARBA" id="ARBA00022822"/>
    </source>
</evidence>